<dbReference type="AlphaFoldDB" id="Q9HJ38"/>
<feature type="transmembrane region" description="Helical" evidence="1">
    <location>
        <begin position="224"/>
        <end position="244"/>
    </location>
</feature>
<evidence type="ECO:0000313" key="3">
    <source>
        <dbReference type="EMBL" id="CAC12261.1"/>
    </source>
</evidence>
<dbReference type="PaxDb" id="273075-Ta1135"/>
<dbReference type="InterPro" id="IPR013783">
    <property type="entry name" value="Ig-like_fold"/>
</dbReference>
<organism evidence="3 4">
    <name type="scientific">Thermoplasma acidophilum (strain ATCC 25905 / DSM 1728 / JCM 9062 / NBRC 15155 / AMRC-C165)</name>
    <dbReference type="NCBI Taxonomy" id="273075"/>
    <lineage>
        <taxon>Archaea</taxon>
        <taxon>Methanobacteriati</taxon>
        <taxon>Thermoplasmatota</taxon>
        <taxon>Thermoplasmata</taxon>
        <taxon>Thermoplasmatales</taxon>
        <taxon>Thermoplasmataceae</taxon>
        <taxon>Thermoplasma</taxon>
    </lineage>
</organism>
<evidence type="ECO:0000256" key="1">
    <source>
        <dbReference type="SAM" id="Phobius"/>
    </source>
</evidence>
<feature type="domain" description="CARDB" evidence="2">
    <location>
        <begin position="131"/>
        <end position="206"/>
    </location>
</feature>
<name>Q9HJ38_THEAC</name>
<gene>
    <name evidence="3" type="ordered locus">Ta1135</name>
</gene>
<dbReference type="EnsemblBacteria" id="CAC12261">
    <property type="protein sequence ID" value="CAC12261"/>
    <property type="gene ID" value="CAC12261"/>
</dbReference>
<keyword evidence="1" id="KW-1133">Transmembrane helix</keyword>
<dbReference type="HOGENOM" id="CLU_1080184_0_0_2"/>
<dbReference type="InterPro" id="IPR011635">
    <property type="entry name" value="CARDB"/>
</dbReference>
<reference evidence="3 4" key="1">
    <citation type="journal article" date="2000" name="Nature">
        <title>The genome sequence of the thermoacidophilic scavenger Thermoplasma acidophilum.</title>
        <authorList>
            <person name="Ruepp A."/>
            <person name="Graml W."/>
            <person name="Santos-Martinez M.L."/>
            <person name="Koretke K.K."/>
            <person name="Volker C."/>
            <person name="Mewes H.W."/>
            <person name="Frishman D."/>
            <person name="Stocker S."/>
            <person name="Lupas A.N."/>
            <person name="Baumeister W."/>
        </authorList>
    </citation>
    <scope>NUCLEOTIDE SEQUENCE [LARGE SCALE GENOMIC DNA]</scope>
    <source>
        <strain evidence="4">ATCC 25905 / DSM 1728 / JCM 9062 / NBRC 15155 / AMRC-C165</strain>
    </source>
</reference>
<dbReference type="Proteomes" id="UP000001024">
    <property type="component" value="Chromosome"/>
</dbReference>
<evidence type="ECO:0000313" key="4">
    <source>
        <dbReference type="Proteomes" id="UP000001024"/>
    </source>
</evidence>
<dbReference type="InParanoid" id="Q9HJ38"/>
<dbReference type="RefSeq" id="WP_010901543.1">
    <property type="nucleotide sequence ID" value="NC_002578.1"/>
</dbReference>
<sequence length="257" mass="28459">MNKYFTIPILFALAAILLAGPIANAQTAPFYSSQVSYPSDVGTGQQFNITITSSAGFSNYNFTIYIAGTNLTGLSPTNTIHQYYASKYNYTATITAPETPQTLYLYIVTSAYFDGVQYNYSEMITVSVISPIYFHVFLSNPTSYPVYDVTATFYVDGTPVLQKTVPKIMPGSTVEVNATYINPNLGHGSHTLTVTINNANIKIDGNANSISTKFYYGTPPNYNWIYYVFAVVLVFMVIMVLGSNRGRNQPKWKKAKK</sequence>
<dbReference type="EMBL" id="AL445066">
    <property type="protein sequence ID" value="CAC12261.1"/>
    <property type="molecule type" value="Genomic_DNA"/>
</dbReference>
<dbReference type="eggNOG" id="arCOG05366">
    <property type="taxonomic scope" value="Archaea"/>
</dbReference>
<accession>Q9HJ38</accession>
<dbReference type="Pfam" id="PF07705">
    <property type="entry name" value="CARDB"/>
    <property type="match status" value="1"/>
</dbReference>
<evidence type="ECO:0000259" key="2">
    <source>
        <dbReference type="Pfam" id="PF07705"/>
    </source>
</evidence>
<keyword evidence="4" id="KW-1185">Reference proteome</keyword>
<keyword evidence="1" id="KW-0812">Transmembrane</keyword>
<dbReference type="KEGG" id="tac:Ta1135"/>
<proteinExistence type="predicted"/>
<keyword evidence="1" id="KW-0472">Membrane</keyword>
<dbReference type="OrthoDB" id="56286at2157"/>
<protein>
    <recommendedName>
        <fullName evidence="2">CARDB domain-containing protein</fullName>
    </recommendedName>
</protein>
<dbReference type="Gene3D" id="2.60.40.10">
    <property type="entry name" value="Immunoglobulins"/>
    <property type="match status" value="1"/>
</dbReference>